<dbReference type="GeneID" id="42305808"/>
<reference evidence="4 5" key="1">
    <citation type="submission" date="2016-10" db="EMBL/GenBank/DDBJ databases">
        <authorList>
            <person name="de Groot N.N."/>
        </authorList>
    </citation>
    <scope>NUCLEOTIDE SEQUENCE [LARGE SCALE GENOMIC DNA]</scope>
    <source>
        <strain evidence="4 5">DSM 2895</strain>
    </source>
</reference>
<dbReference type="SUPFAM" id="SSF52283">
    <property type="entry name" value="Formate/glycerate dehydrogenase catalytic domain-like"/>
    <property type="match status" value="1"/>
</dbReference>
<keyword evidence="1" id="KW-0560">Oxidoreductase</keyword>
<dbReference type="InterPro" id="IPR006140">
    <property type="entry name" value="D-isomer_DH_NAD-bd"/>
</dbReference>
<dbReference type="Proteomes" id="UP000182836">
    <property type="component" value="Unassembled WGS sequence"/>
</dbReference>
<dbReference type="PANTHER" id="PTHR43333:SF1">
    <property type="entry name" value="D-ISOMER SPECIFIC 2-HYDROXYACID DEHYDROGENASE NAD-BINDING DOMAIN-CONTAINING PROTEIN"/>
    <property type="match status" value="1"/>
</dbReference>
<dbReference type="FunFam" id="3.40.50.720:FF:000363">
    <property type="entry name" value="D-isomer specific 2-hydroxyacid dehydrogenase"/>
    <property type="match status" value="1"/>
</dbReference>
<dbReference type="EMBL" id="FNED01000013">
    <property type="protein sequence ID" value="SDJ20165.1"/>
    <property type="molecule type" value="Genomic_DNA"/>
</dbReference>
<dbReference type="AlphaFoldDB" id="A0A1G8RUM2"/>
<dbReference type="CDD" id="cd05300">
    <property type="entry name" value="2-Hacid_dh_1"/>
    <property type="match status" value="1"/>
</dbReference>
<name>A0A1G8RUM2_ANEMI</name>
<dbReference type="Gene3D" id="3.40.50.720">
    <property type="entry name" value="NAD(P)-binding Rossmann-like Domain"/>
    <property type="match status" value="2"/>
</dbReference>
<dbReference type="SUPFAM" id="SSF51735">
    <property type="entry name" value="NAD(P)-binding Rossmann-fold domains"/>
    <property type="match status" value="1"/>
</dbReference>
<evidence type="ECO:0000256" key="2">
    <source>
        <dbReference type="ARBA" id="ARBA00023027"/>
    </source>
</evidence>
<dbReference type="InterPro" id="IPR036291">
    <property type="entry name" value="NAD(P)-bd_dom_sf"/>
</dbReference>
<evidence type="ECO:0000313" key="5">
    <source>
        <dbReference type="Proteomes" id="UP000182836"/>
    </source>
</evidence>
<evidence type="ECO:0000256" key="1">
    <source>
        <dbReference type="ARBA" id="ARBA00023002"/>
    </source>
</evidence>
<keyword evidence="2" id="KW-0520">NAD</keyword>
<dbReference type="GO" id="GO:0051287">
    <property type="term" value="F:NAD binding"/>
    <property type="evidence" value="ECO:0007669"/>
    <property type="project" value="InterPro"/>
</dbReference>
<dbReference type="PANTHER" id="PTHR43333">
    <property type="entry name" value="2-HACID_DH_C DOMAIN-CONTAINING PROTEIN"/>
    <property type="match status" value="1"/>
</dbReference>
<dbReference type="OrthoDB" id="9805416at2"/>
<dbReference type="GO" id="GO:0016616">
    <property type="term" value="F:oxidoreductase activity, acting on the CH-OH group of donors, NAD or NADP as acceptor"/>
    <property type="evidence" value="ECO:0007669"/>
    <property type="project" value="InterPro"/>
</dbReference>
<evidence type="ECO:0000259" key="3">
    <source>
        <dbReference type="Pfam" id="PF02826"/>
    </source>
</evidence>
<organism evidence="4 5">
    <name type="scientific">Aneurinibacillus migulanus</name>
    <name type="common">Bacillus migulanus</name>
    <dbReference type="NCBI Taxonomy" id="47500"/>
    <lineage>
        <taxon>Bacteria</taxon>
        <taxon>Bacillati</taxon>
        <taxon>Bacillota</taxon>
        <taxon>Bacilli</taxon>
        <taxon>Bacillales</taxon>
        <taxon>Paenibacillaceae</taxon>
        <taxon>Aneurinibacillus group</taxon>
        <taxon>Aneurinibacillus</taxon>
    </lineage>
</organism>
<gene>
    <name evidence="4" type="ORF">SAMN04487909_113129</name>
</gene>
<dbReference type="Pfam" id="PF02826">
    <property type="entry name" value="2-Hacid_dh_C"/>
    <property type="match status" value="1"/>
</dbReference>
<evidence type="ECO:0000313" key="4">
    <source>
        <dbReference type="EMBL" id="SDJ20165.1"/>
    </source>
</evidence>
<accession>A0A1G8RUM2</accession>
<proteinExistence type="predicted"/>
<dbReference type="RefSeq" id="WP_052811789.1">
    <property type="nucleotide sequence ID" value="NZ_BJOA01000150.1"/>
</dbReference>
<protein>
    <submittedName>
        <fullName evidence="4">Phosphoglycerate dehydrogenase</fullName>
    </submittedName>
</protein>
<sequence length="321" mass="36393">MILCTATEVTEEDINKVKEKTKEEVMQSKIFALSANEKQQVEILLTFGHYHDSISDEDLKQLPNLKWIQVMSSGIEQLPFQVMRSKNVLLTSARGVHAIPISEYVLSMILYFAKNIQHYKHLQKEKIWGYSEEVLDQMTEISGNIIGILGAGSIGSEIAKKAKAFGMRTLGLNSNGRSVDGFDKMYPINQIGELLPQCDYICAALPSNQETKHIIDARMISLMKDGVVFINVGRGDAVVENDLIQALRTEKITAAALDVFQEEPLPPHHPFWGIDNLVITPHVSSCTSKYIPRTLDIFFENYRCYKKKRFEAMINRIDFHI</sequence>
<feature type="domain" description="D-isomer specific 2-hydroxyacid dehydrogenase NAD-binding" evidence="3">
    <location>
        <begin position="106"/>
        <end position="284"/>
    </location>
</feature>